<evidence type="ECO:0000256" key="1">
    <source>
        <dbReference type="ARBA" id="ARBA00007130"/>
    </source>
</evidence>
<dbReference type="PANTHER" id="PTHR13292:SF0">
    <property type="entry name" value="AUTOPHAGY-RELATED PROTEIN 101"/>
    <property type="match status" value="1"/>
</dbReference>
<comment type="caution">
    <text evidence="4">The sequence shown here is derived from an EMBL/GenBank/DDBJ whole genome shotgun (WGS) entry which is preliminary data.</text>
</comment>
<reference evidence="4 5" key="1">
    <citation type="submission" date="2016-07" db="EMBL/GenBank/DDBJ databases">
        <title>Pervasive Adenine N6-methylation of Active Genes in Fungi.</title>
        <authorList>
            <consortium name="DOE Joint Genome Institute"/>
            <person name="Mondo S.J."/>
            <person name="Dannebaum R.O."/>
            <person name="Kuo R.C."/>
            <person name="Labutti K."/>
            <person name="Haridas S."/>
            <person name="Kuo A."/>
            <person name="Salamov A."/>
            <person name="Ahrendt S.R."/>
            <person name="Lipzen A."/>
            <person name="Sullivan W."/>
            <person name="Andreopoulos W.B."/>
            <person name="Clum A."/>
            <person name="Lindquist E."/>
            <person name="Daum C."/>
            <person name="Ramamoorthy G.K."/>
            <person name="Gryganskyi A."/>
            <person name="Culley D."/>
            <person name="Magnuson J.K."/>
            <person name="James T.Y."/>
            <person name="O'Malley M.A."/>
            <person name="Stajich J.E."/>
            <person name="Spatafora J.W."/>
            <person name="Visel A."/>
            <person name="Grigoriev I.V."/>
        </authorList>
    </citation>
    <scope>NUCLEOTIDE SEQUENCE [LARGE SCALE GENOMIC DNA]</scope>
    <source>
        <strain evidence="4 5">12-1054</strain>
    </source>
</reference>
<dbReference type="GO" id="GO:0019901">
    <property type="term" value="F:protein kinase binding"/>
    <property type="evidence" value="ECO:0007669"/>
    <property type="project" value="TreeGrafter"/>
</dbReference>
<dbReference type="OMA" id="VCWEIWT"/>
<dbReference type="GeneID" id="63785144"/>
<protein>
    <recommendedName>
        <fullName evidence="2">Autophagy-related protein 101</fullName>
    </recommendedName>
</protein>
<sequence length="219" mass="23965">MASSLRIHACDLLQAQDAVRALLHTILFHRLFGQVVPKQLDILDVPVPAVDDPHVEALVDERAAAYVKALRAAHTQATSAASHSNSHVARGSMPVLAIEFYEKRTRKGWFLGRAEEQVCWDSWQIAIDSLTSPSRPGDAQRRALAQTIEQCMMQVIQTVNERNDAYIPPIPYNEGNNANPFPYVIEVRSAGQQGESVGLGLEGAPSAAAAQAEGEGWFR</sequence>
<organism evidence="4 5">
    <name type="scientific">Protomyces lactucae-debilis</name>
    <dbReference type="NCBI Taxonomy" id="2754530"/>
    <lineage>
        <taxon>Eukaryota</taxon>
        <taxon>Fungi</taxon>
        <taxon>Dikarya</taxon>
        <taxon>Ascomycota</taxon>
        <taxon>Taphrinomycotina</taxon>
        <taxon>Taphrinomycetes</taxon>
        <taxon>Taphrinales</taxon>
        <taxon>Protomycetaceae</taxon>
        <taxon>Protomyces</taxon>
    </lineage>
</organism>
<dbReference type="Pfam" id="PF07855">
    <property type="entry name" value="ATG101"/>
    <property type="match status" value="1"/>
</dbReference>
<accession>A0A1Y2FTH6</accession>
<dbReference type="OrthoDB" id="10259639at2759"/>
<proteinExistence type="inferred from homology"/>
<gene>
    <name evidence="4" type="ORF">BCR37DRAFT_376167</name>
</gene>
<dbReference type="GO" id="GO:0000045">
    <property type="term" value="P:autophagosome assembly"/>
    <property type="evidence" value="ECO:0007669"/>
    <property type="project" value="TreeGrafter"/>
</dbReference>
<evidence type="ECO:0000313" key="5">
    <source>
        <dbReference type="Proteomes" id="UP000193685"/>
    </source>
</evidence>
<dbReference type="EMBL" id="MCFI01000002">
    <property type="protein sequence ID" value="ORY86887.1"/>
    <property type="molecule type" value="Genomic_DNA"/>
</dbReference>
<dbReference type="PANTHER" id="PTHR13292">
    <property type="entry name" value="AUTOPHAGY-RELATED PROTEIN 101"/>
    <property type="match status" value="1"/>
</dbReference>
<dbReference type="GO" id="GO:1990316">
    <property type="term" value="C:Atg1/ULK1 kinase complex"/>
    <property type="evidence" value="ECO:0007669"/>
    <property type="project" value="TreeGrafter"/>
</dbReference>
<evidence type="ECO:0000256" key="2">
    <source>
        <dbReference type="ARBA" id="ARBA00018874"/>
    </source>
</evidence>
<evidence type="ECO:0000313" key="4">
    <source>
        <dbReference type="EMBL" id="ORY86887.1"/>
    </source>
</evidence>
<name>A0A1Y2FTH6_PROLT</name>
<comment type="similarity">
    <text evidence="1">Belongs to the ATG101 family.</text>
</comment>
<dbReference type="GO" id="GO:0000407">
    <property type="term" value="C:phagophore assembly site"/>
    <property type="evidence" value="ECO:0007669"/>
    <property type="project" value="TreeGrafter"/>
</dbReference>
<dbReference type="InterPro" id="IPR012445">
    <property type="entry name" value="ATG101"/>
</dbReference>
<dbReference type="STRING" id="56484.A0A1Y2FTH6"/>
<dbReference type="RefSeq" id="XP_040727743.1">
    <property type="nucleotide sequence ID" value="XM_040868545.1"/>
</dbReference>
<keyword evidence="5" id="KW-1185">Reference proteome</keyword>
<dbReference type="Proteomes" id="UP000193685">
    <property type="component" value="Unassembled WGS sequence"/>
</dbReference>
<evidence type="ECO:0000256" key="3">
    <source>
        <dbReference type="ARBA" id="ARBA00023006"/>
    </source>
</evidence>
<keyword evidence="3" id="KW-0072">Autophagy</keyword>
<dbReference type="AlphaFoldDB" id="A0A1Y2FTH6"/>